<accession>A0A9D4YTC0</accession>
<evidence type="ECO:0000256" key="4">
    <source>
        <dbReference type="SAM" id="MobiDB-lite"/>
    </source>
</evidence>
<feature type="region of interest" description="Disordered" evidence="4">
    <location>
        <begin position="45"/>
        <end position="66"/>
    </location>
</feature>
<dbReference type="PANTHER" id="PTHR43619">
    <property type="entry name" value="S-ADENOSYL-L-METHIONINE-DEPENDENT METHYLTRANSFERASE YKTD-RELATED"/>
    <property type="match status" value="1"/>
</dbReference>
<dbReference type="InterPro" id="IPR007213">
    <property type="entry name" value="Ppm1/Ppm2/Tcmp"/>
</dbReference>
<evidence type="ECO:0000313" key="5">
    <source>
        <dbReference type="EMBL" id="KAI3425331.1"/>
    </source>
</evidence>
<feature type="compositionally biased region" description="Basic and acidic residues" evidence="4">
    <location>
        <begin position="52"/>
        <end position="66"/>
    </location>
</feature>
<sequence>MAGDPLSPSAAASDAHAAKFMTPGASAAIPSAALASGPTTASAASWAAGVQEQRRQKQRDDAAAAAMEREASASTLGKAFRMFSSKMTPTNYNMLLFRTLNRDLCLPNANDDYIAPLFRDRLMPVRSWAQRTLPGMAGVTRRGVENPAIGVPGVCNFVDARTKWLDSALKAALDSGVRQVCCIAAGYDTRAYRFCRQGVKFYEIDLPSASSKKQALVKSVLPGPEVLPRPVYVAADLGRVTLGQALQGTGFDPSQPTVFTCEGLIYYLPEDAVATLIASVADLAAPGSSLLFDFLHADAVDGTAFYPGYHACADSVAGKGEAFISGLVPEEEEMAAYVAPLNWRMQRLWSARQMAAAQLPHEVWSEELPPILSFYSYCEVVKPGPQEAAGGWLASRLVLFAANDSSRISGVEPSVHPSIATKPDHSGLERELSLIEALAAAELK</sequence>
<dbReference type="GO" id="GO:0008168">
    <property type="term" value="F:methyltransferase activity"/>
    <property type="evidence" value="ECO:0007669"/>
    <property type="project" value="UniProtKB-KW"/>
</dbReference>
<evidence type="ECO:0000313" key="6">
    <source>
        <dbReference type="Proteomes" id="UP001055712"/>
    </source>
</evidence>
<dbReference type="AlphaFoldDB" id="A0A9D4YTC0"/>
<reference evidence="5" key="1">
    <citation type="journal article" date="2019" name="Plant J.">
        <title>Chlorella vulgaris genome assembly and annotation reveals the molecular basis for metabolic acclimation to high light conditions.</title>
        <authorList>
            <person name="Cecchin M."/>
            <person name="Marcolungo L."/>
            <person name="Rossato M."/>
            <person name="Girolomoni L."/>
            <person name="Cosentino E."/>
            <person name="Cuine S."/>
            <person name="Li-Beisson Y."/>
            <person name="Delledonne M."/>
            <person name="Ballottari M."/>
        </authorList>
    </citation>
    <scope>NUCLEOTIDE SEQUENCE</scope>
    <source>
        <strain evidence="5">211/11P</strain>
    </source>
</reference>
<dbReference type="Pfam" id="PF04072">
    <property type="entry name" value="LCM"/>
    <property type="match status" value="1"/>
</dbReference>
<protein>
    <recommendedName>
        <fullName evidence="7">S-adenosyl-L-methionine-dependent methyltransferase</fullName>
    </recommendedName>
</protein>
<dbReference type="GO" id="GO:0032259">
    <property type="term" value="P:methylation"/>
    <property type="evidence" value="ECO:0007669"/>
    <property type="project" value="UniProtKB-KW"/>
</dbReference>
<dbReference type="PANTHER" id="PTHR43619:SF2">
    <property type="entry name" value="S-ADENOSYL-L-METHIONINE-DEPENDENT METHYLTRANSFERASES SUPERFAMILY PROTEIN"/>
    <property type="match status" value="1"/>
</dbReference>
<proteinExistence type="inferred from homology"/>
<evidence type="ECO:0008006" key="7">
    <source>
        <dbReference type="Google" id="ProtNLM"/>
    </source>
</evidence>
<dbReference type="OrthoDB" id="203237at2759"/>
<dbReference type="InterPro" id="IPR029063">
    <property type="entry name" value="SAM-dependent_MTases_sf"/>
</dbReference>
<gene>
    <name evidence="5" type="ORF">D9Q98_009095</name>
</gene>
<keyword evidence="3" id="KW-0808">Transferase</keyword>
<dbReference type="EMBL" id="SIDB01000012">
    <property type="protein sequence ID" value="KAI3425331.1"/>
    <property type="molecule type" value="Genomic_DNA"/>
</dbReference>
<dbReference type="Proteomes" id="UP001055712">
    <property type="component" value="Unassembled WGS sequence"/>
</dbReference>
<name>A0A9D4YTC0_CHLVU</name>
<dbReference type="Gene3D" id="3.40.50.150">
    <property type="entry name" value="Vaccinia Virus protein VP39"/>
    <property type="match status" value="1"/>
</dbReference>
<evidence type="ECO:0000256" key="1">
    <source>
        <dbReference type="ARBA" id="ARBA00008138"/>
    </source>
</evidence>
<evidence type="ECO:0000256" key="2">
    <source>
        <dbReference type="ARBA" id="ARBA00022603"/>
    </source>
</evidence>
<dbReference type="SUPFAM" id="SSF53335">
    <property type="entry name" value="S-adenosyl-L-methionine-dependent methyltransferases"/>
    <property type="match status" value="1"/>
</dbReference>
<keyword evidence="6" id="KW-1185">Reference proteome</keyword>
<keyword evidence="2" id="KW-0489">Methyltransferase</keyword>
<comment type="similarity">
    <text evidence="1">Belongs to the UPF0677 family.</text>
</comment>
<dbReference type="InterPro" id="IPR011610">
    <property type="entry name" value="SAM_mthyl_Trfase_ML2640-like"/>
</dbReference>
<organism evidence="5 6">
    <name type="scientific">Chlorella vulgaris</name>
    <name type="common">Green alga</name>
    <dbReference type="NCBI Taxonomy" id="3077"/>
    <lineage>
        <taxon>Eukaryota</taxon>
        <taxon>Viridiplantae</taxon>
        <taxon>Chlorophyta</taxon>
        <taxon>core chlorophytes</taxon>
        <taxon>Trebouxiophyceae</taxon>
        <taxon>Chlorellales</taxon>
        <taxon>Chlorellaceae</taxon>
        <taxon>Chlorella clade</taxon>
        <taxon>Chlorella</taxon>
    </lineage>
</organism>
<reference evidence="5" key="2">
    <citation type="submission" date="2020-11" db="EMBL/GenBank/DDBJ databases">
        <authorList>
            <person name="Cecchin M."/>
            <person name="Marcolungo L."/>
            <person name="Rossato M."/>
            <person name="Girolomoni L."/>
            <person name="Cosentino E."/>
            <person name="Cuine S."/>
            <person name="Li-Beisson Y."/>
            <person name="Delledonne M."/>
            <person name="Ballottari M."/>
        </authorList>
    </citation>
    <scope>NUCLEOTIDE SEQUENCE</scope>
    <source>
        <strain evidence="5">211/11P</strain>
        <tissue evidence="5">Whole cell</tissue>
    </source>
</reference>
<comment type="caution">
    <text evidence="5">The sequence shown here is derived from an EMBL/GenBank/DDBJ whole genome shotgun (WGS) entry which is preliminary data.</text>
</comment>
<dbReference type="NCBIfam" id="TIGR00027">
    <property type="entry name" value="mthyl_TIGR00027"/>
    <property type="match status" value="1"/>
</dbReference>
<evidence type="ECO:0000256" key="3">
    <source>
        <dbReference type="ARBA" id="ARBA00022679"/>
    </source>
</evidence>